<gene>
    <name evidence="4" type="ORF">GCM10011574_25470</name>
</gene>
<dbReference type="InterPro" id="IPR020843">
    <property type="entry name" value="ER"/>
</dbReference>
<dbReference type="InterPro" id="IPR002364">
    <property type="entry name" value="Quin_OxRdtase/zeta-crystal_CS"/>
</dbReference>
<feature type="domain" description="Enoyl reductase (ER)" evidence="3">
    <location>
        <begin position="10"/>
        <end position="323"/>
    </location>
</feature>
<keyword evidence="1" id="KW-0521">NADP</keyword>
<dbReference type="OrthoDB" id="5195079at2"/>
<dbReference type="GO" id="GO:0005829">
    <property type="term" value="C:cytosol"/>
    <property type="evidence" value="ECO:0007669"/>
    <property type="project" value="TreeGrafter"/>
</dbReference>
<evidence type="ECO:0000313" key="5">
    <source>
        <dbReference type="Proteomes" id="UP000653480"/>
    </source>
</evidence>
<organism evidence="4 5">
    <name type="scientific">Microbispora bryophytorum</name>
    <dbReference type="NCBI Taxonomy" id="1460882"/>
    <lineage>
        <taxon>Bacteria</taxon>
        <taxon>Bacillati</taxon>
        <taxon>Actinomycetota</taxon>
        <taxon>Actinomycetes</taxon>
        <taxon>Streptosporangiales</taxon>
        <taxon>Streptosporangiaceae</taxon>
        <taxon>Microbispora</taxon>
    </lineage>
</organism>
<keyword evidence="5" id="KW-1185">Reference proteome</keyword>
<dbReference type="InterPro" id="IPR011032">
    <property type="entry name" value="GroES-like_sf"/>
</dbReference>
<dbReference type="SMART" id="SM00829">
    <property type="entry name" value="PKS_ER"/>
    <property type="match status" value="1"/>
</dbReference>
<dbReference type="Pfam" id="PF08240">
    <property type="entry name" value="ADH_N"/>
    <property type="match status" value="1"/>
</dbReference>
<sequence>MYAVRLHEFGPAENLRYEQVAAPVPGRGQVRIDVQASGVHFIETTLRAGRGVGPHSAPELPVVLGGEVAGVVSALGPDVDGSWLGRRVVGTLESYGGYAEQAVTTIDALHHIPDHLTAETAVAVITTGTTTLGILDSSNAKPGDVALVTSAAGGIGALLVQALRHQGVIVVGVAGGPEKVRLARSLGAGIAVDYRDPHWPEAVRDALKGRGVGIVFDGVGGTAGRQAFDLLAPGGRFLLHGWSSGAATRITTDDIIEHACTVTWAIGPQMLERAGTINALQDRAIRAAADGVLHPLITRYPLGRAGDAHADLENRRTTGKIVLVP</sequence>
<evidence type="ECO:0000259" key="3">
    <source>
        <dbReference type="SMART" id="SM00829"/>
    </source>
</evidence>
<evidence type="ECO:0000313" key="4">
    <source>
        <dbReference type="EMBL" id="GGO09706.1"/>
    </source>
</evidence>
<dbReference type="AlphaFoldDB" id="A0A8H9LD73"/>
<dbReference type="Proteomes" id="UP000653480">
    <property type="component" value="Unassembled WGS sequence"/>
</dbReference>
<dbReference type="Gene3D" id="3.40.50.720">
    <property type="entry name" value="NAD(P)-binding Rossmann-like Domain"/>
    <property type="match status" value="1"/>
</dbReference>
<dbReference type="GO" id="GO:0008270">
    <property type="term" value="F:zinc ion binding"/>
    <property type="evidence" value="ECO:0007669"/>
    <property type="project" value="InterPro"/>
</dbReference>
<dbReference type="InterPro" id="IPR013154">
    <property type="entry name" value="ADH-like_N"/>
</dbReference>
<reference evidence="4" key="2">
    <citation type="submission" date="2020-09" db="EMBL/GenBank/DDBJ databases">
        <authorList>
            <person name="Sun Q."/>
            <person name="Zhou Y."/>
        </authorList>
    </citation>
    <scope>NUCLEOTIDE SEQUENCE</scope>
    <source>
        <strain evidence="4">CGMCC 4.7138</strain>
    </source>
</reference>
<dbReference type="RefSeq" id="WP_142574103.1">
    <property type="nucleotide sequence ID" value="NZ_BMMN01000003.1"/>
</dbReference>
<proteinExistence type="predicted"/>
<name>A0A8H9LD73_9ACTN</name>
<dbReference type="SUPFAM" id="SSF50129">
    <property type="entry name" value="GroES-like"/>
    <property type="match status" value="1"/>
</dbReference>
<accession>A0A8H9LD73</accession>
<reference evidence="4" key="1">
    <citation type="journal article" date="2014" name="Int. J. Syst. Evol. Microbiol.">
        <title>Complete genome sequence of Corynebacterium casei LMG S-19264T (=DSM 44701T), isolated from a smear-ripened cheese.</title>
        <authorList>
            <consortium name="US DOE Joint Genome Institute (JGI-PGF)"/>
            <person name="Walter F."/>
            <person name="Albersmeier A."/>
            <person name="Kalinowski J."/>
            <person name="Ruckert C."/>
        </authorList>
    </citation>
    <scope>NUCLEOTIDE SEQUENCE</scope>
    <source>
        <strain evidence="4">CGMCC 4.7138</strain>
    </source>
</reference>
<dbReference type="PANTHER" id="PTHR48106:SF13">
    <property type="entry name" value="QUINONE OXIDOREDUCTASE-RELATED"/>
    <property type="match status" value="1"/>
</dbReference>
<evidence type="ECO:0000256" key="2">
    <source>
        <dbReference type="ARBA" id="ARBA00023002"/>
    </source>
</evidence>
<dbReference type="GO" id="GO:0003960">
    <property type="term" value="F:quinone reductase (NADPH) activity"/>
    <property type="evidence" value="ECO:0007669"/>
    <property type="project" value="TreeGrafter"/>
</dbReference>
<dbReference type="InterPro" id="IPR036291">
    <property type="entry name" value="NAD(P)-bd_dom_sf"/>
</dbReference>
<dbReference type="PROSITE" id="PS01162">
    <property type="entry name" value="QOR_ZETA_CRYSTAL"/>
    <property type="match status" value="1"/>
</dbReference>
<dbReference type="GO" id="GO:0035925">
    <property type="term" value="F:mRNA 3'-UTR AU-rich region binding"/>
    <property type="evidence" value="ECO:0007669"/>
    <property type="project" value="TreeGrafter"/>
</dbReference>
<dbReference type="CDD" id="cd08244">
    <property type="entry name" value="MDR_enoyl_red"/>
    <property type="match status" value="1"/>
</dbReference>
<dbReference type="SUPFAM" id="SSF51735">
    <property type="entry name" value="NAD(P)-binding Rossmann-fold domains"/>
    <property type="match status" value="1"/>
</dbReference>
<dbReference type="PANTHER" id="PTHR48106">
    <property type="entry name" value="QUINONE OXIDOREDUCTASE PIG3-RELATED"/>
    <property type="match status" value="1"/>
</dbReference>
<dbReference type="EMBL" id="BMMN01000003">
    <property type="protein sequence ID" value="GGO09706.1"/>
    <property type="molecule type" value="Genomic_DNA"/>
</dbReference>
<comment type="caution">
    <text evidence="4">The sequence shown here is derived from an EMBL/GenBank/DDBJ whole genome shotgun (WGS) entry which is preliminary data.</text>
</comment>
<keyword evidence="2" id="KW-0560">Oxidoreductase</keyword>
<dbReference type="GO" id="GO:0070402">
    <property type="term" value="F:NADPH binding"/>
    <property type="evidence" value="ECO:0007669"/>
    <property type="project" value="TreeGrafter"/>
</dbReference>
<evidence type="ECO:0000256" key="1">
    <source>
        <dbReference type="ARBA" id="ARBA00022857"/>
    </source>
</evidence>
<protein>
    <submittedName>
        <fullName evidence="4">Oxidoreductase</fullName>
    </submittedName>
</protein>
<dbReference type="Pfam" id="PF00107">
    <property type="entry name" value="ADH_zinc_N"/>
    <property type="match status" value="1"/>
</dbReference>
<dbReference type="Gene3D" id="3.90.180.10">
    <property type="entry name" value="Medium-chain alcohol dehydrogenases, catalytic domain"/>
    <property type="match status" value="1"/>
</dbReference>
<dbReference type="InterPro" id="IPR013149">
    <property type="entry name" value="ADH-like_C"/>
</dbReference>